<dbReference type="EMBL" id="JAFBEE010000018">
    <property type="protein sequence ID" value="MBM7615817.1"/>
    <property type="molecule type" value="Genomic_DNA"/>
</dbReference>
<evidence type="ECO:0000256" key="1">
    <source>
        <dbReference type="SAM" id="Phobius"/>
    </source>
</evidence>
<feature type="transmembrane region" description="Helical" evidence="1">
    <location>
        <begin position="96"/>
        <end position="119"/>
    </location>
</feature>
<comment type="caution">
    <text evidence="2">The sequence shown here is derived from an EMBL/GenBank/DDBJ whole genome shotgun (WGS) entry which is preliminary data.</text>
</comment>
<feature type="transmembrane region" description="Helical" evidence="1">
    <location>
        <begin position="31"/>
        <end position="52"/>
    </location>
</feature>
<dbReference type="RefSeq" id="WP_204403445.1">
    <property type="nucleotide sequence ID" value="NZ_JAFBEE010000018.1"/>
</dbReference>
<name>A0ABS2NS92_9FIRM</name>
<dbReference type="Proteomes" id="UP001314796">
    <property type="component" value="Unassembled WGS sequence"/>
</dbReference>
<protein>
    <submittedName>
        <fullName evidence="2">Uncharacterized protein</fullName>
    </submittedName>
</protein>
<organism evidence="2 3">
    <name type="scientific">Alkaliphilus hydrothermalis</name>
    <dbReference type="NCBI Taxonomy" id="1482730"/>
    <lineage>
        <taxon>Bacteria</taxon>
        <taxon>Bacillati</taxon>
        <taxon>Bacillota</taxon>
        <taxon>Clostridia</taxon>
        <taxon>Peptostreptococcales</taxon>
        <taxon>Natronincolaceae</taxon>
        <taxon>Alkaliphilus</taxon>
    </lineage>
</organism>
<proteinExistence type="predicted"/>
<sequence length="156" mass="18214">MIDVNIYNWLIGFILPWIAGIYLYKRKAYIMLLITPFASIVSYVFNSFGYFYGFWHSTPLKYGSLSTLPMNIGLFGILGSIYIYTLELKGTPSYLVLLTFTGVTTLMETVWVYLGFVVYKNSWSFGLTFLSYLFAYLLVHWYYLLLKKHHLLPSKI</sequence>
<accession>A0ABS2NS92</accession>
<evidence type="ECO:0000313" key="2">
    <source>
        <dbReference type="EMBL" id="MBM7615817.1"/>
    </source>
</evidence>
<keyword evidence="1" id="KW-0812">Transmembrane</keyword>
<gene>
    <name evidence="2" type="ORF">JOC73_002391</name>
</gene>
<keyword evidence="1" id="KW-0472">Membrane</keyword>
<feature type="transmembrane region" description="Helical" evidence="1">
    <location>
        <begin position="6"/>
        <end position="24"/>
    </location>
</feature>
<evidence type="ECO:0000313" key="3">
    <source>
        <dbReference type="Proteomes" id="UP001314796"/>
    </source>
</evidence>
<reference evidence="2 3" key="1">
    <citation type="submission" date="2021-01" db="EMBL/GenBank/DDBJ databases">
        <title>Genomic Encyclopedia of Type Strains, Phase IV (KMG-IV): sequencing the most valuable type-strain genomes for metagenomic binning, comparative biology and taxonomic classification.</title>
        <authorList>
            <person name="Goeker M."/>
        </authorList>
    </citation>
    <scope>NUCLEOTIDE SEQUENCE [LARGE SCALE GENOMIC DNA]</scope>
    <source>
        <strain evidence="2 3">DSM 25890</strain>
    </source>
</reference>
<feature type="transmembrane region" description="Helical" evidence="1">
    <location>
        <begin position="64"/>
        <end position="84"/>
    </location>
</feature>
<keyword evidence="3" id="KW-1185">Reference proteome</keyword>
<feature type="transmembrane region" description="Helical" evidence="1">
    <location>
        <begin position="125"/>
        <end position="146"/>
    </location>
</feature>
<keyword evidence="1" id="KW-1133">Transmembrane helix</keyword>